<dbReference type="AlphaFoldDB" id="A0AAW0PIR4"/>
<organism evidence="2 3">
    <name type="scientific">Mugilogobius chulae</name>
    <name type="common">yellowstripe goby</name>
    <dbReference type="NCBI Taxonomy" id="88201"/>
    <lineage>
        <taxon>Eukaryota</taxon>
        <taxon>Metazoa</taxon>
        <taxon>Chordata</taxon>
        <taxon>Craniata</taxon>
        <taxon>Vertebrata</taxon>
        <taxon>Euteleostomi</taxon>
        <taxon>Actinopterygii</taxon>
        <taxon>Neopterygii</taxon>
        <taxon>Teleostei</taxon>
        <taxon>Neoteleostei</taxon>
        <taxon>Acanthomorphata</taxon>
        <taxon>Gobiaria</taxon>
        <taxon>Gobiiformes</taxon>
        <taxon>Gobioidei</taxon>
        <taxon>Gobiidae</taxon>
        <taxon>Gobionellinae</taxon>
        <taxon>Mugilogobius</taxon>
    </lineage>
</organism>
<sequence length="627" mass="70583">MFSSYAVMNENWMILSWVLVQSETEKSLRPLYEGLSKRYTTAGIEKACFQWVDRDCCAAFRVAGSVAGEHLSWEAWRTTDAIVAEVTSGNLLNTCASRSHYNNSILIKLDLFHCMRRFLRECASEHHPLYSSLCGLLCGGPGRPAAPQGCQHIREHCRTKIPRPSELVQRVEELHLATDPNGVPLFKPSMLQCWRIQRVHILRGCLSDPEVEGGLLYRHGGTLQLTHVSGEGASVPVWIPIRGTSQQEDYHYHQAQWVTGTQVSPELFQVQGLTGVCRWNFQRLVDLKQPGVSLPAVFDPALMQSLNTVSKRVLGEEKYPALHLSYTEPECRPVPFDWDKHKSRKNTGHTSSSSVLTASASSITGFPPTAPTRLFTFSSSTEPAHLPLSVKSSPSSARTGPVKTGGRVFVLDHRRWPAPMKTAIDDLLNKHRGPKDMLKLVDQEYAALVHSSSTDPNCMLHPTTKHRKIRTNSLAITYSRQHNHHCASSCHASCCSKPLSSCSDGHHASFSGDPKMPFKDFVTTEFFQRELEATRQRVEERQQQKRKREESPAPGRKCRFCKLELKQGPNSPHIHTSFPGLPGKYIYCPAKVFSGYREQGMEREMSWRQFSSLPSMRRRRKGGAENK</sequence>
<feature type="region of interest" description="Disordered" evidence="1">
    <location>
        <begin position="385"/>
        <end position="404"/>
    </location>
</feature>
<feature type="region of interest" description="Disordered" evidence="1">
    <location>
        <begin position="342"/>
        <end position="362"/>
    </location>
</feature>
<accession>A0AAW0PIR4</accession>
<evidence type="ECO:0000313" key="2">
    <source>
        <dbReference type="EMBL" id="KAK7921943.1"/>
    </source>
</evidence>
<dbReference type="Proteomes" id="UP001460270">
    <property type="component" value="Unassembled WGS sequence"/>
</dbReference>
<feature type="compositionally biased region" description="Basic and acidic residues" evidence="1">
    <location>
        <begin position="533"/>
        <end position="551"/>
    </location>
</feature>
<feature type="compositionally biased region" description="Low complexity" evidence="1">
    <location>
        <begin position="350"/>
        <end position="362"/>
    </location>
</feature>
<evidence type="ECO:0000313" key="3">
    <source>
        <dbReference type="Proteomes" id="UP001460270"/>
    </source>
</evidence>
<proteinExistence type="predicted"/>
<dbReference type="PANTHER" id="PTHR24401">
    <property type="entry name" value="SI:CH211-243P7.3-RELATED"/>
    <property type="match status" value="1"/>
</dbReference>
<name>A0AAW0PIR4_9GOBI</name>
<reference evidence="3" key="1">
    <citation type="submission" date="2024-04" db="EMBL/GenBank/DDBJ databases">
        <title>Salinicola lusitanus LLJ914,a marine bacterium isolated from the Okinawa Trough.</title>
        <authorList>
            <person name="Li J."/>
        </authorList>
    </citation>
    <scope>NUCLEOTIDE SEQUENCE [LARGE SCALE GENOMIC DNA]</scope>
</reference>
<dbReference type="PANTHER" id="PTHR24401:SF29">
    <property type="entry name" value="SI:CH211-243P7.3-RELATED"/>
    <property type="match status" value="1"/>
</dbReference>
<gene>
    <name evidence="2" type="ORF">WMY93_008845</name>
</gene>
<evidence type="ECO:0000256" key="1">
    <source>
        <dbReference type="SAM" id="MobiDB-lite"/>
    </source>
</evidence>
<keyword evidence="3" id="KW-1185">Reference proteome</keyword>
<dbReference type="EMBL" id="JBBPFD010000006">
    <property type="protein sequence ID" value="KAK7921943.1"/>
    <property type="molecule type" value="Genomic_DNA"/>
</dbReference>
<comment type="caution">
    <text evidence="2">The sequence shown here is derived from an EMBL/GenBank/DDBJ whole genome shotgun (WGS) entry which is preliminary data.</text>
</comment>
<feature type="region of interest" description="Disordered" evidence="1">
    <location>
        <begin position="533"/>
        <end position="554"/>
    </location>
</feature>
<evidence type="ECO:0008006" key="4">
    <source>
        <dbReference type="Google" id="ProtNLM"/>
    </source>
</evidence>
<protein>
    <recommendedName>
        <fullName evidence="4">FAM194 C-terminal domain-containing protein</fullName>
    </recommendedName>
</protein>